<dbReference type="SUPFAM" id="SSF51735">
    <property type="entry name" value="NAD(P)-binding Rossmann-fold domains"/>
    <property type="match status" value="1"/>
</dbReference>
<evidence type="ECO:0000313" key="5">
    <source>
        <dbReference type="Proteomes" id="UP001190700"/>
    </source>
</evidence>
<dbReference type="InterPro" id="IPR020904">
    <property type="entry name" value="Sc_DH/Rdtase_CS"/>
</dbReference>
<dbReference type="PRINTS" id="PR00081">
    <property type="entry name" value="GDHRDH"/>
</dbReference>
<feature type="domain" description="Ketoreductase" evidence="3">
    <location>
        <begin position="11"/>
        <end position="191"/>
    </location>
</feature>
<dbReference type="GO" id="GO:0048038">
    <property type="term" value="F:quinone binding"/>
    <property type="evidence" value="ECO:0007669"/>
    <property type="project" value="TreeGrafter"/>
</dbReference>
<dbReference type="GO" id="GO:0006633">
    <property type="term" value="P:fatty acid biosynthetic process"/>
    <property type="evidence" value="ECO:0007669"/>
    <property type="project" value="TreeGrafter"/>
</dbReference>
<sequence length="275" mass="28533">MAAEIFSLAGKSAVVTGAARGLGLACAQQMCYAGAKVMLVDMDEAECAKQAAELVKGGHTAISCGCDVGSKEQVDAMIAKAVEGFGSVDIMVSNAGIVKKADFLDMTEDDFDAVIRVNLKGVFLTGQAAAKQMVKQGKGGNIINMSSVNGTMAIPNICGYNASKGGVNNLTKAMALSLCPHKIRVNAIGPGSIMTDVLKSVVLSDPAACRGALSRTPMGRFGEPHEVGKISVFLASEAASYITGEILHCDGGRMAMNYTVPVSEEQLAKLQEDYA</sequence>
<dbReference type="InterPro" id="IPR036291">
    <property type="entry name" value="NAD(P)-bd_dom_sf"/>
</dbReference>
<dbReference type="FunFam" id="3.40.50.720:FF:000084">
    <property type="entry name" value="Short-chain dehydrogenase reductase"/>
    <property type="match status" value="1"/>
</dbReference>
<dbReference type="InterPro" id="IPR057326">
    <property type="entry name" value="KR_dom"/>
</dbReference>
<dbReference type="Gene3D" id="3.40.50.720">
    <property type="entry name" value="NAD(P)-binding Rossmann-like Domain"/>
    <property type="match status" value="1"/>
</dbReference>
<name>A0AAE0C799_9CHLO</name>
<proteinExistence type="inferred from homology"/>
<accession>A0AAE0C799</accession>
<reference evidence="4 5" key="1">
    <citation type="journal article" date="2015" name="Genome Biol. Evol.">
        <title>Comparative Genomics of a Bacterivorous Green Alga Reveals Evolutionary Causalities and Consequences of Phago-Mixotrophic Mode of Nutrition.</title>
        <authorList>
            <person name="Burns J.A."/>
            <person name="Paasch A."/>
            <person name="Narechania A."/>
            <person name="Kim E."/>
        </authorList>
    </citation>
    <scope>NUCLEOTIDE SEQUENCE [LARGE SCALE GENOMIC DNA]</scope>
    <source>
        <strain evidence="4 5">PLY_AMNH</strain>
    </source>
</reference>
<keyword evidence="5" id="KW-1185">Reference proteome</keyword>
<dbReference type="PANTHER" id="PTHR42760">
    <property type="entry name" value="SHORT-CHAIN DEHYDROGENASES/REDUCTASES FAMILY MEMBER"/>
    <property type="match status" value="1"/>
</dbReference>
<evidence type="ECO:0000256" key="1">
    <source>
        <dbReference type="ARBA" id="ARBA00006484"/>
    </source>
</evidence>
<dbReference type="Proteomes" id="UP001190700">
    <property type="component" value="Unassembled WGS sequence"/>
</dbReference>
<protein>
    <recommendedName>
        <fullName evidence="3">Ketoreductase domain-containing protein</fullName>
    </recommendedName>
</protein>
<dbReference type="AlphaFoldDB" id="A0AAE0C799"/>
<dbReference type="NCBIfam" id="NF005559">
    <property type="entry name" value="PRK07231.1"/>
    <property type="match status" value="1"/>
</dbReference>
<comment type="caution">
    <text evidence="4">The sequence shown here is derived from an EMBL/GenBank/DDBJ whole genome shotgun (WGS) entry which is preliminary data.</text>
</comment>
<dbReference type="PROSITE" id="PS00061">
    <property type="entry name" value="ADH_SHORT"/>
    <property type="match status" value="1"/>
</dbReference>
<organism evidence="4 5">
    <name type="scientific">Cymbomonas tetramitiformis</name>
    <dbReference type="NCBI Taxonomy" id="36881"/>
    <lineage>
        <taxon>Eukaryota</taxon>
        <taxon>Viridiplantae</taxon>
        <taxon>Chlorophyta</taxon>
        <taxon>Pyramimonadophyceae</taxon>
        <taxon>Pyramimonadales</taxon>
        <taxon>Pyramimonadaceae</taxon>
        <taxon>Cymbomonas</taxon>
    </lineage>
</organism>
<dbReference type="Pfam" id="PF13561">
    <property type="entry name" value="adh_short_C2"/>
    <property type="match status" value="1"/>
</dbReference>
<keyword evidence="2" id="KW-0560">Oxidoreductase</keyword>
<gene>
    <name evidence="4" type="ORF">CYMTET_40850</name>
</gene>
<dbReference type="SMART" id="SM00822">
    <property type="entry name" value="PKS_KR"/>
    <property type="match status" value="1"/>
</dbReference>
<comment type="similarity">
    <text evidence="1">Belongs to the short-chain dehydrogenases/reductases (SDR) family.</text>
</comment>
<evidence type="ECO:0000259" key="3">
    <source>
        <dbReference type="SMART" id="SM00822"/>
    </source>
</evidence>
<dbReference type="GO" id="GO:0016616">
    <property type="term" value="F:oxidoreductase activity, acting on the CH-OH group of donors, NAD or NADP as acceptor"/>
    <property type="evidence" value="ECO:0007669"/>
    <property type="project" value="TreeGrafter"/>
</dbReference>
<dbReference type="EMBL" id="LGRX02027169">
    <property type="protein sequence ID" value="KAK3249736.1"/>
    <property type="molecule type" value="Genomic_DNA"/>
</dbReference>
<dbReference type="PANTHER" id="PTHR42760:SF133">
    <property type="entry name" value="3-OXOACYL-[ACYL-CARRIER-PROTEIN] REDUCTASE"/>
    <property type="match status" value="1"/>
</dbReference>
<evidence type="ECO:0000313" key="4">
    <source>
        <dbReference type="EMBL" id="KAK3249736.1"/>
    </source>
</evidence>
<dbReference type="InterPro" id="IPR002347">
    <property type="entry name" value="SDR_fam"/>
</dbReference>
<evidence type="ECO:0000256" key="2">
    <source>
        <dbReference type="ARBA" id="ARBA00023002"/>
    </source>
</evidence>
<dbReference type="PRINTS" id="PR00080">
    <property type="entry name" value="SDRFAMILY"/>
</dbReference>